<sequence length="368" mass="39477">MTERMQVDYLLTCEADEDADAKARGIALEQTVELPDDCVPDAIRERLVGRVERLDPLPDRRFHCTISFDSALFGGELTQLLNTLFGNISLKDGILLTDIRWPDSVLDTFGGPAHGMDGIRRMTGVPRNQGLLCTALKPVGLSAHALAERAYAFARGGMDIIKDDHGVANQVDAPFAERLAACQEAVTRANAETGGNSLYFPNVTAPWPVLEERLQAAKDAGCQGVLISPWLTGLDAMRWARDHFGLALMAHPALTGSHFRAEHGISPELLLGDLFRLAGADASIYPNTGGRFGFGLATCEAINHRLRYTLGGLPAAAPVPGGGMDAARARGWLDQYGTDTILLIGGSLYQQGDLTAATETLRTAIGRG</sequence>
<gene>
    <name evidence="2" type="ORF">SAMN04488052_103128</name>
</gene>
<dbReference type="PANTHER" id="PTHR42704">
    <property type="entry name" value="RIBULOSE BISPHOSPHATE CARBOXYLASE"/>
    <property type="match status" value="1"/>
</dbReference>
<dbReference type="EMBL" id="FOEG01000003">
    <property type="protein sequence ID" value="SEO80810.1"/>
    <property type="molecule type" value="Genomic_DNA"/>
</dbReference>
<dbReference type="PANTHER" id="PTHR42704:SF17">
    <property type="entry name" value="RIBULOSE BISPHOSPHATE CARBOXYLASE LARGE CHAIN"/>
    <property type="match status" value="1"/>
</dbReference>
<organism evidence="2 3">
    <name type="scientific">Aquisalimonas asiatica</name>
    <dbReference type="NCBI Taxonomy" id="406100"/>
    <lineage>
        <taxon>Bacteria</taxon>
        <taxon>Pseudomonadati</taxon>
        <taxon>Pseudomonadota</taxon>
        <taxon>Gammaproteobacteria</taxon>
        <taxon>Chromatiales</taxon>
        <taxon>Ectothiorhodospiraceae</taxon>
        <taxon>Aquisalimonas</taxon>
    </lineage>
</organism>
<evidence type="ECO:0000313" key="2">
    <source>
        <dbReference type="EMBL" id="SEO80810.1"/>
    </source>
</evidence>
<dbReference type="RefSeq" id="WP_091642286.1">
    <property type="nucleotide sequence ID" value="NZ_FOEG01000003.1"/>
</dbReference>
<dbReference type="Proteomes" id="UP000199657">
    <property type="component" value="Unassembled WGS sequence"/>
</dbReference>
<dbReference type="GO" id="GO:0015977">
    <property type="term" value="P:carbon fixation"/>
    <property type="evidence" value="ECO:0007669"/>
    <property type="project" value="InterPro"/>
</dbReference>
<evidence type="ECO:0000259" key="1">
    <source>
        <dbReference type="Pfam" id="PF00016"/>
    </source>
</evidence>
<dbReference type="GO" id="GO:0016984">
    <property type="term" value="F:ribulose-bisphosphate carboxylase activity"/>
    <property type="evidence" value="ECO:0007669"/>
    <property type="project" value="InterPro"/>
</dbReference>
<dbReference type="Pfam" id="PF00016">
    <property type="entry name" value="RuBisCO_large"/>
    <property type="match status" value="1"/>
</dbReference>
<protein>
    <submittedName>
        <fullName evidence="2">Ribulose 1,5-bisphosphate carboxylase large subunit</fullName>
    </submittedName>
</protein>
<dbReference type="InterPro" id="IPR033966">
    <property type="entry name" value="RuBisCO"/>
</dbReference>
<dbReference type="InterPro" id="IPR000685">
    <property type="entry name" value="RuBisCO_lsu_C"/>
</dbReference>
<dbReference type="CDD" id="cd08210">
    <property type="entry name" value="RLP_RrRLP"/>
    <property type="match status" value="1"/>
</dbReference>
<dbReference type="SFLD" id="SFLDS00014">
    <property type="entry name" value="RuBisCO"/>
    <property type="match status" value="1"/>
</dbReference>
<name>A0A1H8SPW9_9GAMM</name>
<dbReference type="SFLD" id="SFLDF00158">
    <property type="entry name" value="5-methylthio-D-ribulose_1-phos"/>
    <property type="match status" value="1"/>
</dbReference>
<evidence type="ECO:0000313" key="3">
    <source>
        <dbReference type="Proteomes" id="UP000199657"/>
    </source>
</evidence>
<dbReference type="SUPFAM" id="SSF51649">
    <property type="entry name" value="RuBisCo, C-terminal domain"/>
    <property type="match status" value="1"/>
</dbReference>
<dbReference type="SFLD" id="SFLDG00301">
    <property type="entry name" value="RuBisCO-like_proteins"/>
    <property type="match status" value="1"/>
</dbReference>
<dbReference type="Gene3D" id="3.20.20.110">
    <property type="entry name" value="Ribulose bisphosphate carboxylase, large subunit, C-terminal domain"/>
    <property type="match status" value="1"/>
</dbReference>
<feature type="domain" description="Ribulose bisphosphate carboxylase large subunit C-terminal" evidence="1">
    <location>
        <begin position="126"/>
        <end position="282"/>
    </location>
</feature>
<dbReference type="SUPFAM" id="SSF54966">
    <property type="entry name" value="RuBisCO, large subunit, small (N-terminal) domain"/>
    <property type="match status" value="1"/>
</dbReference>
<dbReference type="Gene3D" id="3.30.70.150">
    <property type="entry name" value="RuBisCO large subunit, N-terminal domain"/>
    <property type="match status" value="1"/>
</dbReference>
<accession>A0A1H8SPW9</accession>
<dbReference type="InterPro" id="IPR036422">
    <property type="entry name" value="RuBisCO_lsu_N_sf"/>
</dbReference>
<dbReference type="GO" id="GO:0000287">
    <property type="term" value="F:magnesium ion binding"/>
    <property type="evidence" value="ECO:0007669"/>
    <property type="project" value="InterPro"/>
</dbReference>
<dbReference type="InterPro" id="IPR036376">
    <property type="entry name" value="RuBisCO_lsu_C_sf"/>
</dbReference>
<dbReference type="AlphaFoldDB" id="A0A1H8SPW9"/>
<keyword evidence="3" id="KW-1185">Reference proteome</keyword>
<reference evidence="2 3" key="1">
    <citation type="submission" date="2016-10" db="EMBL/GenBank/DDBJ databases">
        <authorList>
            <person name="de Groot N.N."/>
        </authorList>
    </citation>
    <scope>NUCLEOTIDE SEQUENCE [LARGE SCALE GENOMIC DNA]</scope>
    <source>
        <strain evidence="2 3">CGMCC 1.6291</strain>
    </source>
</reference>
<dbReference type="OrthoDB" id="9770811at2"/>
<dbReference type="STRING" id="406100.SAMN04488052_103128"/>
<proteinExistence type="predicted"/>